<protein>
    <submittedName>
        <fullName evidence="2">Uncharacterized protein</fullName>
    </submittedName>
</protein>
<sequence>MSYEIGMRHGSMIASECVLRLLGRLIDAQEGLKACCALMSSAFGCVDLHVETSAGEWEADGDRPGNGIGTDCSRRDGLHQAAVPMSAKTSCHLPGIRPTVDHRR</sequence>
<evidence type="ECO:0000313" key="3">
    <source>
        <dbReference type="Proteomes" id="UP000619788"/>
    </source>
</evidence>
<feature type="region of interest" description="Disordered" evidence="1">
    <location>
        <begin position="83"/>
        <end position="104"/>
    </location>
</feature>
<evidence type="ECO:0000313" key="2">
    <source>
        <dbReference type="EMBL" id="GIH91646.1"/>
    </source>
</evidence>
<gene>
    <name evidence="2" type="ORF">Psi01_22760</name>
</gene>
<proteinExistence type="predicted"/>
<name>A0A8J3SBH7_9ACTN</name>
<dbReference type="Proteomes" id="UP000619788">
    <property type="component" value="Unassembled WGS sequence"/>
</dbReference>
<reference evidence="2 3" key="1">
    <citation type="submission" date="2021-01" db="EMBL/GenBank/DDBJ databases">
        <title>Whole genome shotgun sequence of Planobispora siamensis NBRC 107568.</title>
        <authorList>
            <person name="Komaki H."/>
            <person name="Tamura T."/>
        </authorList>
    </citation>
    <scope>NUCLEOTIDE SEQUENCE [LARGE SCALE GENOMIC DNA]</scope>
    <source>
        <strain evidence="2 3">NBRC 107568</strain>
    </source>
</reference>
<keyword evidence="3" id="KW-1185">Reference proteome</keyword>
<accession>A0A8J3SBH7</accession>
<organism evidence="2 3">
    <name type="scientific">Planobispora siamensis</name>
    <dbReference type="NCBI Taxonomy" id="936338"/>
    <lineage>
        <taxon>Bacteria</taxon>
        <taxon>Bacillati</taxon>
        <taxon>Actinomycetota</taxon>
        <taxon>Actinomycetes</taxon>
        <taxon>Streptosporangiales</taxon>
        <taxon>Streptosporangiaceae</taxon>
        <taxon>Planobispora</taxon>
    </lineage>
</organism>
<dbReference type="AlphaFoldDB" id="A0A8J3SBH7"/>
<comment type="caution">
    <text evidence="2">The sequence shown here is derived from an EMBL/GenBank/DDBJ whole genome shotgun (WGS) entry which is preliminary data.</text>
</comment>
<dbReference type="EMBL" id="BOOJ01000022">
    <property type="protein sequence ID" value="GIH91646.1"/>
    <property type="molecule type" value="Genomic_DNA"/>
</dbReference>
<evidence type="ECO:0000256" key="1">
    <source>
        <dbReference type="SAM" id="MobiDB-lite"/>
    </source>
</evidence>